<dbReference type="InterPro" id="IPR025955">
    <property type="entry name" value="TraC/Conjuga_ATPase"/>
</dbReference>
<dbReference type="SUPFAM" id="SSF52540">
    <property type="entry name" value="P-loop containing nucleoside triphosphate hydrolases"/>
    <property type="match status" value="1"/>
</dbReference>
<accession>A0A1Z3ML58</accession>
<dbReference type="RefSeq" id="WP_086069365.1">
    <property type="nucleotide sequence ID" value="NZ_KY623659.1"/>
</dbReference>
<reference evidence="2" key="1">
    <citation type="submission" date="2017-02" db="EMBL/GenBank/DDBJ databases">
        <title>Emergence of VIM metallo-beta-lactamase producing Alcaligenes faecalis in GAZA, Palestine.</title>
        <authorList>
            <person name="Al Laham N."/>
            <person name="Chavda K."/>
            <person name="Cienfuegos V."/>
            <person name="Kreiswirth B."/>
            <person name="Chen L."/>
        </authorList>
    </citation>
    <scope>NUCLEOTIDE SEQUENCE</scope>
    <source>
        <strain evidence="2">GZAF1</strain>
        <plasmid evidence="2">pGZAF1_VIM</plasmid>
    </source>
</reference>
<dbReference type="InterPro" id="IPR053155">
    <property type="entry name" value="F-pilin_assembly_TraC"/>
</dbReference>
<sequence length="825" mass="93668">MSVITLKKKYEKSTVKQYLRAPSVIPVLGYNKEKKYFLMDDKTVGIGFFCTPLNGADEKIQERVNGMLNLDMPAKTIMQFAMFRSPDINSQMYQMQALRQRNVNPLLQAVIDERVRFLKHHTGKSLTTRNDRGYFDMGVIQDLKSLVTVKFPIGSNFPTEAEEDEIERLRVKVESALQTVGMRPMPLDAKQYVRTMNTLVNWDPNAPWRYEGADWDEDKPICEQVFDYNNALEVEKDKLRLGETHVRVLSAKKLADIMYFGDAIKYVGDLSGGDSRVKENYMVVMNVYFPDQEKESSTVTRKRQFAVNQAYGPMLKFVPVLADKKEGLDTIYASMKEGNKLLKVSYSIVIFAPTNERASSASMQASSLWREQRFEMLEDKFVMCPMLINSLPLCSDHEAVGDLFRHKTLTADQVTPLLPIFGEWKGTGTFHAALISRNCQLMSLSLHDSNTNKNLVVAAESGSGKSFLMNELITSYLSEGAQVWVIDVGRSYEKLCHMLGGDFVHFGDDSTICLNPFELIEPRMNESSQLIDGYDEEEDGLVSIISTMASAKGLLTEWQQSMLRKVMSELWHELGKKMKLDHIAERCLESDDPRLKDIGQQLFSFTSKGSYGRFFSGDNNASFQNQFTVLELDDLQGRKHLRQVVLLQLIYQIQQEVFLGERGRKKVVIIDEAWDLLKEGEVSVFMEHAYRKFRKYDGSVGIATQSVNDLYENPVGRAIAENSANMYLLGQTEETVESIKRTGRLTLSDAGYHVLKTVHTIQGVYSEIFIKTKNGLGIGRLVVNEFQKLLYSTAPDDVAAIEAQRKRGFSAEEAIREVLRQRGVA</sequence>
<dbReference type="InterPro" id="IPR014117">
    <property type="entry name" value="TraC-F-type"/>
</dbReference>
<dbReference type="Pfam" id="PF11130">
    <property type="entry name" value="TraC_F_IV"/>
    <property type="match status" value="1"/>
</dbReference>
<dbReference type="CDD" id="cd01127">
    <property type="entry name" value="TrwB_TraG_TraD_VirD4"/>
    <property type="match status" value="1"/>
</dbReference>
<evidence type="ECO:0000259" key="1">
    <source>
        <dbReference type="Pfam" id="PF19044"/>
    </source>
</evidence>
<dbReference type="InterPro" id="IPR043964">
    <property type="entry name" value="P-loop_TraG"/>
</dbReference>
<proteinExistence type="predicted"/>
<dbReference type="AlphaFoldDB" id="A0A1Z3ML58"/>
<name>A0A1Z3ML58_ALCFA</name>
<evidence type="ECO:0000313" key="2">
    <source>
        <dbReference type="EMBL" id="ASD48505.1"/>
    </source>
</evidence>
<dbReference type="NCBIfam" id="TIGR02746">
    <property type="entry name" value="TraC-F-type"/>
    <property type="match status" value="1"/>
</dbReference>
<dbReference type="EMBL" id="KY623659">
    <property type="protein sequence ID" value="ASD48505.1"/>
    <property type="molecule type" value="Genomic_DNA"/>
</dbReference>
<protein>
    <submittedName>
        <fullName evidence="2">Type-IV secretion system protein TraC</fullName>
    </submittedName>
</protein>
<organism evidence="2">
    <name type="scientific">Alcaligenes faecalis</name>
    <dbReference type="NCBI Taxonomy" id="511"/>
    <lineage>
        <taxon>Bacteria</taxon>
        <taxon>Pseudomonadati</taxon>
        <taxon>Pseudomonadota</taxon>
        <taxon>Betaproteobacteria</taxon>
        <taxon>Burkholderiales</taxon>
        <taxon>Alcaligenaceae</taxon>
        <taxon>Alcaligenes</taxon>
    </lineage>
</organism>
<dbReference type="PANTHER" id="PTHR38467:SF1">
    <property type="entry name" value="CONJUGATIVE TRANSFER: ASSEMBLY"/>
    <property type="match status" value="1"/>
</dbReference>
<dbReference type="Gene3D" id="1.10.8.730">
    <property type="match status" value="1"/>
</dbReference>
<keyword evidence="2" id="KW-0614">Plasmid</keyword>
<dbReference type="Gene3D" id="3.40.50.300">
    <property type="entry name" value="P-loop containing nucleotide triphosphate hydrolases"/>
    <property type="match status" value="1"/>
</dbReference>
<geneLocation type="plasmid" evidence="2">
    <name>pGZAF1_VIM</name>
</geneLocation>
<feature type="domain" description="TraG P-loop" evidence="1">
    <location>
        <begin position="450"/>
        <end position="820"/>
    </location>
</feature>
<dbReference type="Pfam" id="PF19044">
    <property type="entry name" value="P-loop_TraG"/>
    <property type="match status" value="1"/>
</dbReference>
<dbReference type="InterPro" id="IPR027417">
    <property type="entry name" value="P-loop_NTPase"/>
</dbReference>
<dbReference type="PANTHER" id="PTHR38467">
    <property type="match status" value="1"/>
</dbReference>